<dbReference type="InterPro" id="IPR036910">
    <property type="entry name" value="HMG_box_dom_sf"/>
</dbReference>
<dbReference type="PANTHER" id="PTHR46318:SF3">
    <property type="entry name" value="UPSTREAM BINDING TRANSCRIPTION FACTOR"/>
    <property type="match status" value="1"/>
</dbReference>
<keyword evidence="4" id="KW-0175">Coiled coil</keyword>
<sequence>MFKLVSQAFAGLSEKKKQKYEAMAAQAKEAHKQQLEQYYKDNPQALQSKKIGKTPKEKQRKIKIPKTITPFALFKLDKKTENSHITTAELRGEWNELELKKKLKYIQQAFKTQTEYTSNSLKLTKEEQRLLEQAKGKPGTFPKSTSEYYLKHYAENDPSMSLSLWRKEKLLEYKRMSKLRKLELEIEYRQAKQEYVNKYEAYIEQIEDDKAREAEINLLRSFIQTKMDKHDREQCDSRPLRSMIDSSRLDNEMMDFPIAESTILTPKTKKAKAKVGEKPIKPEPVAVETPQKKPVKSILKSPAPVTVVPKSMVQEFIAPGTVSSPKKKRKQSLSGQDSDSSSTEKRHKHSIITTMPKSEETGTKKANSKENGTTQPLLPDEPIRPPTNTLQFYKQNYYLGKAEKCEESFKQLSAARKESIKTEMRAAHKKYFKQLQKFLKSVPHKKY</sequence>
<dbReference type="Proteomes" id="UP000075901">
    <property type="component" value="Unassembled WGS sequence"/>
</dbReference>
<dbReference type="EnsemblMetazoa" id="AMAM001539-RA">
    <property type="protein sequence ID" value="AMAM001539-PA"/>
    <property type="gene ID" value="AMAM001539"/>
</dbReference>
<feature type="coiled-coil region" evidence="4">
    <location>
        <begin position="174"/>
        <end position="212"/>
    </location>
</feature>
<dbReference type="InterPro" id="IPR051762">
    <property type="entry name" value="UBF1"/>
</dbReference>
<evidence type="ECO:0000256" key="1">
    <source>
        <dbReference type="ARBA" id="ARBA00004123"/>
    </source>
</evidence>
<keyword evidence="7" id="KW-1185">Reference proteome</keyword>
<evidence type="ECO:0000256" key="2">
    <source>
        <dbReference type="ARBA" id="ARBA00023125"/>
    </source>
</evidence>
<evidence type="ECO:0000256" key="3">
    <source>
        <dbReference type="ARBA" id="ARBA00023242"/>
    </source>
</evidence>
<proteinExistence type="predicted"/>
<feature type="region of interest" description="Disordered" evidence="5">
    <location>
        <begin position="319"/>
        <end position="385"/>
    </location>
</feature>
<feature type="compositionally biased region" description="Low complexity" evidence="5">
    <location>
        <begin position="332"/>
        <end position="341"/>
    </location>
</feature>
<accession>A0A182S810</accession>
<dbReference type="SUPFAM" id="SSF47095">
    <property type="entry name" value="HMG-box"/>
    <property type="match status" value="2"/>
</dbReference>
<dbReference type="AlphaFoldDB" id="A0A182S810"/>
<organism evidence="6 7">
    <name type="scientific">Anopheles maculatus</name>
    <dbReference type="NCBI Taxonomy" id="74869"/>
    <lineage>
        <taxon>Eukaryota</taxon>
        <taxon>Metazoa</taxon>
        <taxon>Ecdysozoa</taxon>
        <taxon>Arthropoda</taxon>
        <taxon>Hexapoda</taxon>
        <taxon>Insecta</taxon>
        <taxon>Pterygota</taxon>
        <taxon>Neoptera</taxon>
        <taxon>Endopterygota</taxon>
        <taxon>Diptera</taxon>
        <taxon>Nematocera</taxon>
        <taxon>Culicoidea</taxon>
        <taxon>Culicidae</taxon>
        <taxon>Anophelinae</taxon>
        <taxon>Anopheles</taxon>
        <taxon>Anopheles maculatus group</taxon>
    </lineage>
</organism>
<keyword evidence="2" id="KW-0238">DNA-binding</keyword>
<dbReference type="GO" id="GO:0005634">
    <property type="term" value="C:nucleus"/>
    <property type="evidence" value="ECO:0007669"/>
    <property type="project" value="UniProtKB-SubCell"/>
</dbReference>
<reference evidence="7" key="1">
    <citation type="submission" date="2013-09" db="EMBL/GenBank/DDBJ databases">
        <title>The Genome Sequence of Anopheles maculatus species B.</title>
        <authorList>
            <consortium name="The Broad Institute Genomics Platform"/>
            <person name="Neafsey D.E."/>
            <person name="Besansky N."/>
            <person name="Howell P."/>
            <person name="Walton C."/>
            <person name="Young S.K."/>
            <person name="Zeng Q."/>
            <person name="Gargeya S."/>
            <person name="Fitzgerald M."/>
            <person name="Haas B."/>
            <person name="Abouelleil A."/>
            <person name="Allen A.W."/>
            <person name="Alvarado L."/>
            <person name="Arachchi H.M."/>
            <person name="Berlin A.M."/>
            <person name="Chapman S.B."/>
            <person name="Gainer-Dewar J."/>
            <person name="Goldberg J."/>
            <person name="Griggs A."/>
            <person name="Gujja S."/>
            <person name="Hansen M."/>
            <person name="Howarth C."/>
            <person name="Imamovic A."/>
            <person name="Ireland A."/>
            <person name="Larimer J."/>
            <person name="McCowan C."/>
            <person name="Murphy C."/>
            <person name="Pearson M."/>
            <person name="Poon T.W."/>
            <person name="Priest M."/>
            <person name="Roberts A."/>
            <person name="Saif S."/>
            <person name="Shea T."/>
            <person name="Sisk P."/>
            <person name="Sykes S."/>
            <person name="Wortman J."/>
            <person name="Nusbaum C."/>
            <person name="Birren B."/>
        </authorList>
    </citation>
    <scope>NUCLEOTIDE SEQUENCE [LARGE SCALE GENOMIC DNA]</scope>
    <source>
        <strain evidence="7">maculatus3</strain>
    </source>
</reference>
<dbReference type="Gene3D" id="1.10.30.10">
    <property type="entry name" value="High mobility group box domain"/>
    <property type="match status" value="1"/>
</dbReference>
<evidence type="ECO:0000313" key="6">
    <source>
        <dbReference type="EnsemblMetazoa" id="AMAM001539-PA"/>
    </source>
</evidence>
<protein>
    <recommendedName>
        <fullName evidence="8">HMG box domain-containing protein</fullName>
    </recommendedName>
</protein>
<keyword evidence="3" id="KW-0539">Nucleus</keyword>
<feature type="region of interest" description="Disordered" evidence="5">
    <location>
        <begin position="39"/>
        <end position="58"/>
    </location>
</feature>
<evidence type="ECO:0000256" key="4">
    <source>
        <dbReference type="SAM" id="Coils"/>
    </source>
</evidence>
<dbReference type="VEuPathDB" id="VectorBase:AMAM001539"/>
<dbReference type="GO" id="GO:0003677">
    <property type="term" value="F:DNA binding"/>
    <property type="evidence" value="ECO:0007669"/>
    <property type="project" value="UniProtKB-KW"/>
</dbReference>
<evidence type="ECO:0008006" key="8">
    <source>
        <dbReference type="Google" id="ProtNLM"/>
    </source>
</evidence>
<evidence type="ECO:0000313" key="7">
    <source>
        <dbReference type="Proteomes" id="UP000075901"/>
    </source>
</evidence>
<evidence type="ECO:0000256" key="5">
    <source>
        <dbReference type="SAM" id="MobiDB-lite"/>
    </source>
</evidence>
<dbReference type="PANTHER" id="PTHR46318">
    <property type="entry name" value="UPSTREAM BINDING TRANSCRIPTION FACTOR"/>
    <property type="match status" value="1"/>
</dbReference>
<reference evidence="6" key="2">
    <citation type="submission" date="2020-05" db="UniProtKB">
        <authorList>
            <consortium name="EnsemblMetazoa"/>
        </authorList>
    </citation>
    <scope>IDENTIFICATION</scope>
    <source>
        <strain evidence="6">maculatus3</strain>
    </source>
</reference>
<name>A0A182S810_9DIPT</name>
<comment type="subcellular location">
    <subcellularLocation>
        <location evidence="1">Nucleus</location>
    </subcellularLocation>
</comment>